<organism evidence="2 3">
    <name type="scientific">Zopfia rhizophila CBS 207.26</name>
    <dbReference type="NCBI Taxonomy" id="1314779"/>
    <lineage>
        <taxon>Eukaryota</taxon>
        <taxon>Fungi</taxon>
        <taxon>Dikarya</taxon>
        <taxon>Ascomycota</taxon>
        <taxon>Pezizomycotina</taxon>
        <taxon>Dothideomycetes</taxon>
        <taxon>Dothideomycetes incertae sedis</taxon>
        <taxon>Zopfiaceae</taxon>
        <taxon>Zopfia</taxon>
    </lineage>
</organism>
<dbReference type="AlphaFoldDB" id="A0A6A6DPT6"/>
<dbReference type="Proteomes" id="UP000800200">
    <property type="component" value="Unassembled WGS sequence"/>
</dbReference>
<dbReference type="EMBL" id="ML994652">
    <property type="protein sequence ID" value="KAF2181594.1"/>
    <property type="molecule type" value="Genomic_DNA"/>
</dbReference>
<proteinExistence type="predicted"/>
<evidence type="ECO:0000313" key="3">
    <source>
        <dbReference type="Proteomes" id="UP000800200"/>
    </source>
</evidence>
<evidence type="ECO:0000256" key="1">
    <source>
        <dbReference type="SAM" id="SignalP"/>
    </source>
</evidence>
<feature type="signal peptide" evidence="1">
    <location>
        <begin position="1"/>
        <end position="15"/>
    </location>
</feature>
<gene>
    <name evidence="2" type="ORF">K469DRAFT_260533</name>
</gene>
<name>A0A6A6DPT6_9PEZI</name>
<evidence type="ECO:0000313" key="2">
    <source>
        <dbReference type="EMBL" id="KAF2181594.1"/>
    </source>
</evidence>
<accession>A0A6A6DPT6</accession>
<keyword evidence="3" id="KW-1185">Reference proteome</keyword>
<reference evidence="2" key="1">
    <citation type="journal article" date="2020" name="Stud. Mycol.">
        <title>101 Dothideomycetes genomes: a test case for predicting lifestyles and emergence of pathogens.</title>
        <authorList>
            <person name="Haridas S."/>
            <person name="Albert R."/>
            <person name="Binder M."/>
            <person name="Bloem J."/>
            <person name="Labutti K."/>
            <person name="Salamov A."/>
            <person name="Andreopoulos B."/>
            <person name="Baker S."/>
            <person name="Barry K."/>
            <person name="Bills G."/>
            <person name="Bluhm B."/>
            <person name="Cannon C."/>
            <person name="Castanera R."/>
            <person name="Culley D."/>
            <person name="Daum C."/>
            <person name="Ezra D."/>
            <person name="Gonzalez J."/>
            <person name="Henrissat B."/>
            <person name="Kuo A."/>
            <person name="Liang C."/>
            <person name="Lipzen A."/>
            <person name="Lutzoni F."/>
            <person name="Magnuson J."/>
            <person name="Mondo S."/>
            <person name="Nolan M."/>
            <person name="Ohm R."/>
            <person name="Pangilinan J."/>
            <person name="Park H.-J."/>
            <person name="Ramirez L."/>
            <person name="Alfaro M."/>
            <person name="Sun H."/>
            <person name="Tritt A."/>
            <person name="Yoshinaga Y."/>
            <person name="Zwiers L.-H."/>
            <person name="Turgeon B."/>
            <person name="Goodwin S."/>
            <person name="Spatafora J."/>
            <person name="Crous P."/>
            <person name="Grigoriev I."/>
        </authorList>
    </citation>
    <scope>NUCLEOTIDE SEQUENCE</scope>
    <source>
        <strain evidence="2">CBS 207.26</strain>
    </source>
</reference>
<keyword evidence="1" id="KW-0732">Signal</keyword>
<protein>
    <submittedName>
        <fullName evidence="2">Uncharacterized protein</fullName>
    </submittedName>
</protein>
<feature type="chain" id="PRO_5025621848" evidence="1">
    <location>
        <begin position="16"/>
        <end position="158"/>
    </location>
</feature>
<sequence>MWLLILLLLLYGVQLILNRAALERKQRWLVWWRRLRDGGTGLNQGAWIFGSGSEDTTGPVLGNCMRLEGVRASEEVVGGFPSSCGGAGGLVLVLDARQWRDGVGYPTTKLIATGMVRLLIYRPGWLGNASRLPMDLLDVAKATRYGRWTRLHTAFQSH</sequence>